<reference evidence="9" key="1">
    <citation type="submission" date="2018-11" db="EMBL/GenBank/DDBJ databases">
        <authorList>
            <person name="Alioto T."/>
            <person name="Alioto T."/>
        </authorList>
    </citation>
    <scope>NUCLEOTIDE SEQUENCE</scope>
</reference>
<organism evidence="9 10">
    <name type="scientific">Mytilus galloprovincialis</name>
    <name type="common">Mediterranean mussel</name>
    <dbReference type="NCBI Taxonomy" id="29158"/>
    <lineage>
        <taxon>Eukaryota</taxon>
        <taxon>Metazoa</taxon>
        <taxon>Spiralia</taxon>
        <taxon>Lophotrochozoa</taxon>
        <taxon>Mollusca</taxon>
        <taxon>Bivalvia</taxon>
        <taxon>Autobranchia</taxon>
        <taxon>Pteriomorphia</taxon>
        <taxon>Mytilida</taxon>
        <taxon>Mytiloidea</taxon>
        <taxon>Mytilidae</taxon>
        <taxon>Mytilinae</taxon>
        <taxon>Mytilus</taxon>
    </lineage>
</organism>
<dbReference type="SUPFAM" id="SSF51905">
    <property type="entry name" value="FAD/NAD(P)-binding domain"/>
    <property type="match status" value="1"/>
</dbReference>
<comment type="similarity">
    <text evidence="2 6">Belongs to the GMC oxidoreductase family.</text>
</comment>
<sequence>MFLGAALLNVAALTTFLSGVLPPRPSDPSGIFDRPLKQYYDYIVVGAGSAGAVLASRLSEEPVSVLLLEAGVSELENEFSIVPGHYGKLFGTEADWQFKTVPQRYSHFARKDKISHFPRGKILGGSSSLNGMAFIRGSRHDFDEWANQGCTGWSYKDVLPYFKKIENIKIPELENSKYHGQNGPVTITHKAATPLEFFHQQAAAEIGYQTTDCNGYDQIGFCPMQLNIKNGERCSSASCHLRPVIRRKNLQVSIHSYVSKILFRQKTAIGVEIIKYGRKIKIYARREVILSAGVIGSPHILLVSGIGPRDHLQQLKIPVRANLPVGKHYKDHHVLILTYSINTTLSSNSNQDDDTAEKLEYILHRKGRYSSTVDGHVFSKMPMKGPQNAYPNIQLSFLRGAGDIGRDPTYFLPEIVRELQPRLPDYGFAVLIYTLHPESRGFIKLKSRNPLVKPLINPNMFSQPIDVSKLISGIRLVQSFERTKAWRSLDARLIRMDTTNHCDRLPFNTDAYWDCIIRHFARYGEHQTSTCRMGAKSDPTAVVDPCLRVKGIRNLRVVDASVMRGLPSGNTHAPTVMIAEKAADLIKQTRKVKTV</sequence>
<dbReference type="PIRSF" id="PIRSF000137">
    <property type="entry name" value="Alcohol_oxidase"/>
    <property type="match status" value="1"/>
</dbReference>
<comment type="cofactor">
    <cofactor evidence="1 5">
        <name>FAD</name>
        <dbReference type="ChEBI" id="CHEBI:57692"/>
    </cofactor>
</comment>
<evidence type="ECO:0000256" key="7">
    <source>
        <dbReference type="SAM" id="SignalP"/>
    </source>
</evidence>
<dbReference type="InterPro" id="IPR007867">
    <property type="entry name" value="GMC_OxRtase_C"/>
</dbReference>
<dbReference type="Pfam" id="PF00732">
    <property type="entry name" value="GMC_oxred_N"/>
    <property type="match status" value="1"/>
</dbReference>
<dbReference type="PANTHER" id="PTHR11552:SF147">
    <property type="entry name" value="CHOLINE DEHYDROGENASE, MITOCHONDRIAL"/>
    <property type="match status" value="1"/>
</dbReference>
<dbReference type="EMBL" id="UYJE01000890">
    <property type="protein sequence ID" value="VDH97354.1"/>
    <property type="molecule type" value="Genomic_DNA"/>
</dbReference>
<name>A0A8B6BYV6_MYTGA</name>
<dbReference type="InterPro" id="IPR036188">
    <property type="entry name" value="FAD/NAD-bd_sf"/>
</dbReference>
<protein>
    <submittedName>
        <fullName evidence="9">Choline dehydrogenase</fullName>
        <ecNumber evidence="9">1.1.99.1</ecNumber>
    </submittedName>
</protein>
<dbReference type="GO" id="GO:0008812">
    <property type="term" value="F:choline dehydrogenase activity"/>
    <property type="evidence" value="ECO:0007669"/>
    <property type="project" value="UniProtKB-EC"/>
</dbReference>
<dbReference type="SUPFAM" id="SSF54373">
    <property type="entry name" value="FAD-linked reductases, C-terminal domain"/>
    <property type="match status" value="1"/>
</dbReference>
<keyword evidence="3 6" id="KW-0285">Flavoprotein</keyword>
<dbReference type="OrthoDB" id="269227at2759"/>
<evidence type="ECO:0000313" key="10">
    <source>
        <dbReference type="Proteomes" id="UP000596742"/>
    </source>
</evidence>
<dbReference type="Gene3D" id="3.30.560.10">
    <property type="entry name" value="Glucose Oxidase, domain 3"/>
    <property type="match status" value="1"/>
</dbReference>
<evidence type="ECO:0000259" key="8">
    <source>
        <dbReference type="PROSITE" id="PS00623"/>
    </source>
</evidence>
<comment type="caution">
    <text evidence="9">The sequence shown here is derived from an EMBL/GenBank/DDBJ whole genome shotgun (WGS) entry which is preliminary data.</text>
</comment>
<evidence type="ECO:0000256" key="1">
    <source>
        <dbReference type="ARBA" id="ARBA00001974"/>
    </source>
</evidence>
<evidence type="ECO:0000256" key="5">
    <source>
        <dbReference type="PIRSR" id="PIRSR000137-2"/>
    </source>
</evidence>
<dbReference type="Gene3D" id="3.50.50.60">
    <property type="entry name" value="FAD/NAD(P)-binding domain"/>
    <property type="match status" value="1"/>
</dbReference>
<keyword evidence="9" id="KW-0560">Oxidoreductase</keyword>
<dbReference type="InterPro" id="IPR000172">
    <property type="entry name" value="GMC_OxRdtase_N"/>
</dbReference>
<gene>
    <name evidence="9" type="ORF">MGAL_10B029288</name>
</gene>
<proteinExistence type="inferred from homology"/>
<dbReference type="PROSITE" id="PS00623">
    <property type="entry name" value="GMC_OXRED_1"/>
    <property type="match status" value="1"/>
</dbReference>
<keyword evidence="4 5" id="KW-0274">FAD</keyword>
<dbReference type="PANTHER" id="PTHR11552">
    <property type="entry name" value="GLUCOSE-METHANOL-CHOLINE GMC OXIDOREDUCTASE"/>
    <property type="match status" value="1"/>
</dbReference>
<keyword evidence="10" id="KW-1185">Reference proteome</keyword>
<evidence type="ECO:0000256" key="3">
    <source>
        <dbReference type="ARBA" id="ARBA00022630"/>
    </source>
</evidence>
<dbReference type="AlphaFoldDB" id="A0A8B6BYV6"/>
<dbReference type="EC" id="1.1.99.1" evidence="9"/>
<feature type="chain" id="PRO_5032601972" evidence="7">
    <location>
        <begin position="20"/>
        <end position="595"/>
    </location>
</feature>
<accession>A0A8B6BYV6</accession>
<dbReference type="Pfam" id="PF05199">
    <property type="entry name" value="GMC_oxred_C"/>
    <property type="match status" value="1"/>
</dbReference>
<keyword evidence="7" id="KW-0732">Signal</keyword>
<feature type="binding site" evidence="5">
    <location>
        <position position="258"/>
    </location>
    <ligand>
        <name>FAD</name>
        <dbReference type="ChEBI" id="CHEBI:57692"/>
    </ligand>
</feature>
<dbReference type="GO" id="GO:0050660">
    <property type="term" value="F:flavin adenine dinucleotide binding"/>
    <property type="evidence" value="ECO:0007669"/>
    <property type="project" value="InterPro"/>
</dbReference>
<evidence type="ECO:0000256" key="2">
    <source>
        <dbReference type="ARBA" id="ARBA00010790"/>
    </source>
</evidence>
<feature type="signal peptide" evidence="7">
    <location>
        <begin position="1"/>
        <end position="19"/>
    </location>
</feature>
<evidence type="ECO:0000313" key="9">
    <source>
        <dbReference type="EMBL" id="VDH97354.1"/>
    </source>
</evidence>
<evidence type="ECO:0000256" key="4">
    <source>
        <dbReference type="ARBA" id="ARBA00022827"/>
    </source>
</evidence>
<dbReference type="Proteomes" id="UP000596742">
    <property type="component" value="Unassembled WGS sequence"/>
</dbReference>
<dbReference type="InterPro" id="IPR012132">
    <property type="entry name" value="GMC_OxRdtase"/>
</dbReference>
<evidence type="ECO:0000256" key="6">
    <source>
        <dbReference type="RuleBase" id="RU003968"/>
    </source>
</evidence>
<feature type="domain" description="Glucose-methanol-choline oxidoreductase N-terminal" evidence="8">
    <location>
        <begin position="120"/>
        <end position="143"/>
    </location>
</feature>